<dbReference type="EMBL" id="GBRH01241253">
    <property type="protein sequence ID" value="JAD56642.1"/>
    <property type="molecule type" value="Transcribed_RNA"/>
</dbReference>
<protein>
    <submittedName>
        <fullName evidence="1">Uncharacterized protein</fullName>
    </submittedName>
</protein>
<reference evidence="1" key="1">
    <citation type="submission" date="2014-09" db="EMBL/GenBank/DDBJ databases">
        <authorList>
            <person name="Magalhaes I.L.F."/>
            <person name="Oliveira U."/>
            <person name="Santos F.R."/>
            <person name="Vidigal T.H.D.A."/>
            <person name="Brescovit A.D."/>
            <person name="Santos A.J."/>
        </authorList>
    </citation>
    <scope>NUCLEOTIDE SEQUENCE</scope>
    <source>
        <tissue evidence="1">Shoot tissue taken approximately 20 cm above the soil surface</tissue>
    </source>
</reference>
<evidence type="ECO:0000313" key="1">
    <source>
        <dbReference type="EMBL" id="JAD56642.1"/>
    </source>
</evidence>
<proteinExistence type="predicted"/>
<accession>A0A0A9BBJ0</accession>
<reference evidence="1" key="2">
    <citation type="journal article" date="2015" name="Data Brief">
        <title>Shoot transcriptome of the giant reed, Arundo donax.</title>
        <authorList>
            <person name="Barrero R.A."/>
            <person name="Guerrero F.D."/>
            <person name="Moolhuijzen P."/>
            <person name="Goolsby J.A."/>
            <person name="Tidwell J."/>
            <person name="Bellgard S.E."/>
            <person name="Bellgard M.I."/>
        </authorList>
    </citation>
    <scope>NUCLEOTIDE SEQUENCE</scope>
    <source>
        <tissue evidence="1">Shoot tissue taken approximately 20 cm above the soil surface</tissue>
    </source>
</reference>
<dbReference type="AlphaFoldDB" id="A0A0A9BBJ0"/>
<organism evidence="1">
    <name type="scientific">Arundo donax</name>
    <name type="common">Giant reed</name>
    <name type="synonym">Donax arundinaceus</name>
    <dbReference type="NCBI Taxonomy" id="35708"/>
    <lineage>
        <taxon>Eukaryota</taxon>
        <taxon>Viridiplantae</taxon>
        <taxon>Streptophyta</taxon>
        <taxon>Embryophyta</taxon>
        <taxon>Tracheophyta</taxon>
        <taxon>Spermatophyta</taxon>
        <taxon>Magnoliopsida</taxon>
        <taxon>Liliopsida</taxon>
        <taxon>Poales</taxon>
        <taxon>Poaceae</taxon>
        <taxon>PACMAD clade</taxon>
        <taxon>Arundinoideae</taxon>
        <taxon>Arundineae</taxon>
        <taxon>Arundo</taxon>
    </lineage>
</organism>
<sequence>MYCSYVEYFDFVGLYSINAVVHISVCSII</sequence>
<name>A0A0A9BBJ0_ARUDO</name>